<evidence type="ECO:0000313" key="4">
    <source>
        <dbReference type="Proteomes" id="UP000638848"/>
    </source>
</evidence>
<gene>
    <name evidence="3" type="ORF">GCM10011374_28060</name>
</gene>
<evidence type="ECO:0000313" key="3">
    <source>
        <dbReference type="EMBL" id="GGG63106.1"/>
    </source>
</evidence>
<feature type="transmembrane region" description="Helical" evidence="2">
    <location>
        <begin position="79"/>
        <end position="100"/>
    </location>
</feature>
<dbReference type="Proteomes" id="UP000638848">
    <property type="component" value="Unassembled WGS sequence"/>
</dbReference>
<sequence length="243" mass="25670">MSGTGLQRRPARTASPRAGIGAWAARRGPRPPVEGSAARALDAPRPAGEPRTAPRTGGSTRAPLSVVPARARRRRFSTVVLSLVALVVALASILVLNIQISGGQYRLVELRAQEQALTQQNEALTQDLEFYSAPQNLAVMAADLGMVPAQGSGTVDLTTGTVEGDPAPAEEQKDQEILVDHPHQTGSEAADRAADRAEDREREKAEKAEKDAEERARQAEAPAADAELDGGSLPAPQQRTPGE</sequence>
<evidence type="ECO:0000256" key="2">
    <source>
        <dbReference type="SAM" id="Phobius"/>
    </source>
</evidence>
<evidence type="ECO:0000256" key="1">
    <source>
        <dbReference type="SAM" id="MobiDB-lite"/>
    </source>
</evidence>
<feature type="compositionally biased region" description="Low complexity" evidence="1">
    <location>
        <begin position="16"/>
        <end position="26"/>
    </location>
</feature>
<evidence type="ECO:0008006" key="5">
    <source>
        <dbReference type="Google" id="ProtNLM"/>
    </source>
</evidence>
<feature type="region of interest" description="Disordered" evidence="1">
    <location>
        <begin position="155"/>
        <end position="243"/>
    </location>
</feature>
<proteinExistence type="predicted"/>
<name>A0A917H001_9MICC</name>
<keyword evidence="2" id="KW-0812">Transmembrane</keyword>
<keyword evidence="2" id="KW-1133">Transmembrane helix</keyword>
<keyword evidence="2" id="KW-0472">Membrane</keyword>
<comment type="caution">
    <text evidence="3">The sequence shown here is derived from an EMBL/GenBank/DDBJ whole genome shotgun (WGS) entry which is preliminary data.</text>
</comment>
<dbReference type="AlphaFoldDB" id="A0A917H001"/>
<accession>A0A917H001</accession>
<protein>
    <recommendedName>
        <fullName evidence="5">Cell division protein FtsL</fullName>
    </recommendedName>
</protein>
<keyword evidence="4" id="KW-1185">Reference proteome</keyword>
<reference evidence="3" key="1">
    <citation type="journal article" date="2014" name="Int. J. Syst. Evol. Microbiol.">
        <title>Complete genome sequence of Corynebacterium casei LMG S-19264T (=DSM 44701T), isolated from a smear-ripened cheese.</title>
        <authorList>
            <consortium name="US DOE Joint Genome Institute (JGI-PGF)"/>
            <person name="Walter F."/>
            <person name="Albersmeier A."/>
            <person name="Kalinowski J."/>
            <person name="Ruckert C."/>
        </authorList>
    </citation>
    <scope>NUCLEOTIDE SEQUENCE</scope>
    <source>
        <strain evidence="3">CGMCC 1.12187</strain>
    </source>
</reference>
<feature type="compositionally biased region" description="Basic and acidic residues" evidence="1">
    <location>
        <begin position="170"/>
        <end position="218"/>
    </location>
</feature>
<dbReference type="EMBL" id="BMEQ01000016">
    <property type="protein sequence ID" value="GGG63106.1"/>
    <property type="molecule type" value="Genomic_DNA"/>
</dbReference>
<dbReference type="RefSeq" id="WP_188538278.1">
    <property type="nucleotide sequence ID" value="NZ_BMEQ01000016.1"/>
</dbReference>
<feature type="region of interest" description="Disordered" evidence="1">
    <location>
        <begin position="1"/>
        <end position="66"/>
    </location>
</feature>
<reference evidence="3" key="2">
    <citation type="submission" date="2020-09" db="EMBL/GenBank/DDBJ databases">
        <authorList>
            <person name="Sun Q."/>
            <person name="Zhou Y."/>
        </authorList>
    </citation>
    <scope>NUCLEOTIDE SEQUENCE</scope>
    <source>
        <strain evidence="3">CGMCC 1.12187</strain>
    </source>
</reference>
<organism evidence="3 4">
    <name type="scientific">Kocuria dechangensis</name>
    <dbReference type="NCBI Taxonomy" id="1176249"/>
    <lineage>
        <taxon>Bacteria</taxon>
        <taxon>Bacillati</taxon>
        <taxon>Actinomycetota</taxon>
        <taxon>Actinomycetes</taxon>
        <taxon>Micrococcales</taxon>
        <taxon>Micrococcaceae</taxon>
        <taxon>Kocuria</taxon>
    </lineage>
</organism>